<gene>
    <name evidence="3" type="ORF">E3T23_05450</name>
</gene>
<reference evidence="3 4" key="1">
    <citation type="submission" date="2019-03" db="EMBL/GenBank/DDBJ databases">
        <title>Genomics of glacier-inhabiting Cryobacterium strains.</title>
        <authorList>
            <person name="Liu Q."/>
            <person name="Xin Y.-H."/>
        </authorList>
    </citation>
    <scope>NUCLEOTIDE SEQUENCE [LARGE SCALE GENOMIC DNA]</scope>
    <source>
        <strain evidence="3 4">TMT2-48-2</strain>
    </source>
</reference>
<evidence type="ECO:0000313" key="3">
    <source>
        <dbReference type="EMBL" id="TFC81930.1"/>
    </source>
</evidence>
<dbReference type="InterPro" id="IPR036397">
    <property type="entry name" value="RNaseH_sf"/>
</dbReference>
<dbReference type="EMBL" id="SOGN01000030">
    <property type="protein sequence ID" value="TFC81930.1"/>
    <property type="molecule type" value="Genomic_DNA"/>
</dbReference>
<dbReference type="InterPro" id="IPR054353">
    <property type="entry name" value="IstA-like_C"/>
</dbReference>
<dbReference type="GO" id="GO:0003676">
    <property type="term" value="F:nucleic acid binding"/>
    <property type="evidence" value="ECO:0007669"/>
    <property type="project" value="InterPro"/>
</dbReference>
<dbReference type="SUPFAM" id="SSF46689">
    <property type="entry name" value="Homeodomain-like"/>
    <property type="match status" value="1"/>
</dbReference>
<dbReference type="Proteomes" id="UP000298433">
    <property type="component" value="Unassembled WGS sequence"/>
</dbReference>
<dbReference type="SUPFAM" id="SSF53098">
    <property type="entry name" value="Ribonuclease H-like"/>
    <property type="match status" value="1"/>
</dbReference>
<evidence type="ECO:0000259" key="2">
    <source>
        <dbReference type="PROSITE" id="PS50994"/>
    </source>
</evidence>
<comment type="similarity">
    <text evidence="1">Belongs to the transposase IS21/IS408/IS1162 family.</text>
</comment>
<proteinExistence type="inferred from homology"/>
<dbReference type="PANTHER" id="PTHR35004">
    <property type="entry name" value="TRANSPOSASE RV3428C-RELATED"/>
    <property type="match status" value="1"/>
</dbReference>
<dbReference type="NCBIfam" id="NF033546">
    <property type="entry name" value="transpos_IS21"/>
    <property type="match status" value="1"/>
</dbReference>
<dbReference type="PANTHER" id="PTHR35004:SF8">
    <property type="entry name" value="TRANSPOSASE RV3428C-RELATED"/>
    <property type="match status" value="1"/>
</dbReference>
<dbReference type="RefSeq" id="WP_134369383.1">
    <property type="nucleotide sequence ID" value="NZ_SOGN01000030.1"/>
</dbReference>
<feature type="domain" description="Integrase catalytic" evidence="2">
    <location>
        <begin position="103"/>
        <end position="282"/>
    </location>
</feature>
<keyword evidence="4" id="KW-1185">Reference proteome</keyword>
<dbReference type="InterPro" id="IPR009057">
    <property type="entry name" value="Homeodomain-like_sf"/>
</dbReference>
<dbReference type="InterPro" id="IPR001584">
    <property type="entry name" value="Integrase_cat-core"/>
</dbReference>
<organism evidence="3 4">
    <name type="scientific">Cryobacterium cheniae</name>
    <dbReference type="NCBI Taxonomy" id="1259262"/>
    <lineage>
        <taxon>Bacteria</taxon>
        <taxon>Bacillati</taxon>
        <taxon>Actinomycetota</taxon>
        <taxon>Actinomycetes</taxon>
        <taxon>Micrococcales</taxon>
        <taxon>Microbacteriaceae</taxon>
        <taxon>Cryobacterium</taxon>
    </lineage>
</organism>
<comment type="caution">
    <text evidence="3">The sequence shown here is derived from an EMBL/GenBank/DDBJ whole genome shotgun (WGS) entry which is preliminary data.</text>
</comment>
<dbReference type="Gene3D" id="1.10.10.60">
    <property type="entry name" value="Homeodomain-like"/>
    <property type="match status" value="1"/>
</dbReference>
<dbReference type="AlphaFoldDB" id="A0A4R8XWN2"/>
<protein>
    <submittedName>
        <fullName evidence="3">IS21 family transposase</fullName>
    </submittedName>
</protein>
<evidence type="ECO:0000313" key="4">
    <source>
        <dbReference type="Proteomes" id="UP000298433"/>
    </source>
</evidence>
<dbReference type="OrthoDB" id="3204032at2"/>
<dbReference type="InterPro" id="IPR012337">
    <property type="entry name" value="RNaseH-like_sf"/>
</dbReference>
<evidence type="ECO:0000256" key="1">
    <source>
        <dbReference type="ARBA" id="ARBA00009277"/>
    </source>
</evidence>
<name>A0A4R8XWN2_9MICO</name>
<dbReference type="PROSITE" id="PS50994">
    <property type="entry name" value="INTEGRASE"/>
    <property type="match status" value="1"/>
</dbReference>
<dbReference type="Pfam" id="PF22483">
    <property type="entry name" value="Mu-transpos_C_2"/>
    <property type="match status" value="1"/>
</dbReference>
<sequence length="407" mass="44925">MITVEDWALIRRLHKSEGVSQREIARRLGVARDTVARAIASDEPPKYERPVRPSELRELEPRIRELLAAHPRMPATVVAERLAWSGSITWFRENVARLRPEYAPVDPADRIAYAAGDQAQCDLWFPPVKIPLGAGQAGSPPVLVVVSSFSRFITAVMLPSRTTPDLLLGMWSLISGQLGAVPKRLIWDNEAGIGRRNAFAHGVAAFTGTLATRIVQLKPFDPESKGIVERANQYLETSFLPGRSFRSPADFNEQLASWLPRANGRAVRRLGGRPTELVAADRAAMLALPPVAPLVGFAARVRLPRDYYVRVHGNDYSVDPAGIGRMVEVRADLDQVTVTLEDRLFASHDRAWSTGQTITDRAHVAAAATLRTAFQTRAEPVEESLERNLADYDTAFGVRFDLDGEVA</sequence>
<dbReference type="Gene3D" id="3.30.420.10">
    <property type="entry name" value="Ribonuclease H-like superfamily/Ribonuclease H"/>
    <property type="match status" value="1"/>
</dbReference>
<dbReference type="GO" id="GO:0015074">
    <property type="term" value="P:DNA integration"/>
    <property type="evidence" value="ECO:0007669"/>
    <property type="project" value="InterPro"/>
</dbReference>
<accession>A0A4R8XWN2</accession>